<feature type="domain" description="YhaN AAA" evidence="3">
    <location>
        <begin position="95"/>
        <end position="211"/>
    </location>
</feature>
<dbReference type="EMBL" id="BOSL01000006">
    <property type="protein sequence ID" value="GIP53185.1"/>
    <property type="molecule type" value="Genomic_DNA"/>
</dbReference>
<reference evidence="4 5" key="1">
    <citation type="submission" date="2021-03" db="EMBL/GenBank/DDBJ databases">
        <title>Antimicrobial resistance genes in bacteria isolated from Japanese honey, and their potential for conferring macrolide and lincosamide resistance in the American foulbrood pathogen Paenibacillus larvae.</title>
        <authorList>
            <person name="Okamoto M."/>
            <person name="Kumagai M."/>
            <person name="Kanamori H."/>
            <person name="Takamatsu D."/>
        </authorList>
    </citation>
    <scope>NUCLEOTIDE SEQUENCE [LARGE SCALE GENOMIC DNA]</scope>
    <source>
        <strain evidence="4 5">J42TS3</strain>
    </source>
</reference>
<dbReference type="Pfam" id="PF13514">
    <property type="entry name" value="AAA_27"/>
    <property type="match status" value="2"/>
</dbReference>
<feature type="coiled-coil region" evidence="1">
    <location>
        <begin position="289"/>
        <end position="316"/>
    </location>
</feature>
<keyword evidence="5" id="KW-1185">Reference proteome</keyword>
<evidence type="ECO:0000259" key="3">
    <source>
        <dbReference type="Pfam" id="PF13514"/>
    </source>
</evidence>
<evidence type="ECO:0000256" key="2">
    <source>
        <dbReference type="SAM" id="Phobius"/>
    </source>
</evidence>
<evidence type="ECO:0000256" key="1">
    <source>
        <dbReference type="SAM" id="Coils"/>
    </source>
</evidence>
<dbReference type="PANTHER" id="PTHR41259">
    <property type="entry name" value="DOUBLE-STRAND BREAK REPAIR RAD50 ATPASE, PUTATIVE-RELATED"/>
    <property type="match status" value="1"/>
</dbReference>
<feature type="coiled-coil region" evidence="1">
    <location>
        <begin position="706"/>
        <end position="763"/>
    </location>
</feature>
<feature type="domain" description="YhaN AAA" evidence="3">
    <location>
        <begin position="1"/>
        <end position="55"/>
    </location>
</feature>
<feature type="coiled-coil region" evidence="1">
    <location>
        <begin position="851"/>
        <end position="915"/>
    </location>
</feature>
<organism evidence="4 5">
    <name type="scientific">Paenibacillus vini</name>
    <dbReference type="NCBI Taxonomy" id="1476024"/>
    <lineage>
        <taxon>Bacteria</taxon>
        <taxon>Bacillati</taxon>
        <taxon>Bacillota</taxon>
        <taxon>Bacilli</taxon>
        <taxon>Bacillales</taxon>
        <taxon>Paenibacillaceae</taxon>
        <taxon>Paenibacillus</taxon>
    </lineage>
</organism>
<dbReference type="SUPFAM" id="SSF52540">
    <property type="entry name" value="P-loop containing nucleoside triphosphate hydrolases"/>
    <property type="match status" value="1"/>
</dbReference>
<sequence length="1068" mass="120045">MRLEKLQVSGFGHLHGLQVELGGPVTVLYGPNEAGKSTLLGFVRAMLFGIPSRTYGPQRYEPVGGGTHGGMLAVSGDDGTRWLIERYAQPPEGAGLSGARGDRLRITRTGADGQLLELSQEEMQRELLGGMSKEMFRQLFAVSLTELQEVSALQSEEMSRFLFHAGIGGGAAVLRGEKKLVQEMDKLYRPRGRNQEIAQILQAVERLERQAGAAKSLLPRYQEVLRELEEVDAGLATVEAALSERGRAASLLKKAASSGPDWIRLEALRAELDGLPERSPFPEQGLSRWQSLQEEKERLRLESGELRRRIAALQGEENALALQPDVLKREAGLRALAGRLPSYESGLQDLVGLRAEAEQMQAKLDQVLRSIHADWTAERLRAFAGTVGERETVRQYMSRFHAYDKEMDMLQNERYKLEREAAGLKSAYIQAAQRLEESREAGRRQFADLVPAERLQIRELWNEISVLLDRWRAAAASRQEDRRAAEAEQAAQARVRSLYGRLLAGTAILTILLPAALWFTTKSGWSALLGGIVLLGFDVYLASGLLSGSRNQADGRRMRRRSIHGEAPLSSSPDERRLRELLPRLITHPLSAAGRVDAGWVDVEPQALEEEERGLRKLMENWQLWDQRHEALETAAEDCLFKAEGKARELEGLEREMSRRESHLAGLSQEWEEWLQERHLHGELSPEAALDVFRLAEQGRDWLGRLDALSLKMTALQEAADAFERDCREWTGDRNGSPVWNASSELRRALAELEIQLDLKARRERLADKRIPLEEELGRNMDRQEAVQAAERHLLEESGAADGEAYLRYGAEAERKQQLQSELRQAELVLFSSMSEPQRVELEELLRGQEEEILTRSAEAARMKLEEAEAERRQLQERRGRLLQEQESLEARGLQEDLQQQLAEQQAALDGAVDRYAVMAVCNELITRVRKIYEEERQPQVLQAASAYLAEMTGGTYRRILMKMGSQELMAEHRDHGPISSSYLSRGTAEQLYLAMRLALSGAVSGQAAMPVLLDDLFVNFDAARMEGTLSVLKRISERHQVIMMTCHAHVVDSVKAQFPGAQIIEMS</sequence>
<feature type="transmembrane region" description="Helical" evidence="2">
    <location>
        <begin position="498"/>
        <end position="519"/>
    </location>
</feature>
<dbReference type="Proteomes" id="UP000679992">
    <property type="component" value="Unassembled WGS sequence"/>
</dbReference>
<protein>
    <recommendedName>
        <fullName evidence="3">YhaN AAA domain-containing protein</fullName>
    </recommendedName>
</protein>
<comment type="caution">
    <text evidence="4">The sequence shown here is derived from an EMBL/GenBank/DDBJ whole genome shotgun (WGS) entry which is preliminary data.</text>
</comment>
<accession>A0ABQ4MCM6</accession>
<keyword evidence="2" id="KW-0812">Transmembrane</keyword>
<dbReference type="RefSeq" id="WP_213654809.1">
    <property type="nucleotide sequence ID" value="NZ_BOSL01000006.1"/>
</dbReference>
<evidence type="ECO:0000313" key="4">
    <source>
        <dbReference type="EMBL" id="GIP53185.1"/>
    </source>
</evidence>
<dbReference type="InterPro" id="IPR027417">
    <property type="entry name" value="P-loop_NTPase"/>
</dbReference>
<proteinExistence type="predicted"/>
<name>A0ABQ4MCM6_9BACL</name>
<keyword evidence="1" id="KW-0175">Coiled coil</keyword>
<evidence type="ECO:0000313" key="5">
    <source>
        <dbReference type="Proteomes" id="UP000679992"/>
    </source>
</evidence>
<keyword evidence="2" id="KW-0472">Membrane</keyword>
<dbReference type="Gene3D" id="3.40.50.300">
    <property type="entry name" value="P-loop containing nucleotide triphosphate hydrolases"/>
    <property type="match status" value="2"/>
</dbReference>
<feature type="coiled-coil region" evidence="1">
    <location>
        <begin position="350"/>
        <end position="427"/>
    </location>
</feature>
<dbReference type="PANTHER" id="PTHR41259:SF1">
    <property type="entry name" value="DOUBLE-STRAND BREAK REPAIR RAD50 ATPASE, PUTATIVE-RELATED"/>
    <property type="match status" value="1"/>
</dbReference>
<dbReference type="InterPro" id="IPR038734">
    <property type="entry name" value="YhaN_AAA"/>
</dbReference>
<gene>
    <name evidence="4" type="primary">yhaN</name>
    <name evidence="4" type="ORF">J42TS3_22200</name>
</gene>
<keyword evidence="2" id="KW-1133">Transmembrane helix</keyword>
<feature type="transmembrane region" description="Helical" evidence="2">
    <location>
        <begin position="525"/>
        <end position="548"/>
    </location>
</feature>